<gene>
    <name evidence="2" type="primary">Acey_s0611.g645</name>
    <name evidence="2" type="synonym">Acey-set-15</name>
    <name evidence="2" type="ORF">Y032_0611g645</name>
</gene>
<evidence type="ECO:0000313" key="3">
    <source>
        <dbReference type="Proteomes" id="UP000024635"/>
    </source>
</evidence>
<comment type="caution">
    <text evidence="2">The sequence shown here is derived from an EMBL/GenBank/DDBJ whole genome shotgun (WGS) entry which is preliminary data.</text>
</comment>
<dbReference type="Pfam" id="PF00856">
    <property type="entry name" value="SET"/>
    <property type="match status" value="1"/>
</dbReference>
<dbReference type="InterPro" id="IPR046341">
    <property type="entry name" value="SET_dom_sf"/>
</dbReference>
<dbReference type="OrthoDB" id="5863934at2759"/>
<dbReference type="PROSITE" id="PS50280">
    <property type="entry name" value="SET"/>
    <property type="match status" value="1"/>
</dbReference>
<feature type="domain" description="SET" evidence="1">
    <location>
        <begin position="50"/>
        <end position="192"/>
    </location>
</feature>
<dbReference type="AlphaFoldDB" id="A0A016WMJ1"/>
<dbReference type="Proteomes" id="UP000024635">
    <property type="component" value="Unassembled WGS sequence"/>
</dbReference>
<dbReference type="PANTHER" id="PTHR47250">
    <property type="entry name" value="HISTONE-LYSINE N-METHYLTRANSFERASE SET-6"/>
    <property type="match status" value="1"/>
</dbReference>
<dbReference type="EMBL" id="JARK01000211">
    <property type="protein sequence ID" value="EYC40477.1"/>
    <property type="molecule type" value="Genomic_DNA"/>
</dbReference>
<organism evidence="2 3">
    <name type="scientific">Ancylostoma ceylanicum</name>
    <dbReference type="NCBI Taxonomy" id="53326"/>
    <lineage>
        <taxon>Eukaryota</taxon>
        <taxon>Metazoa</taxon>
        <taxon>Ecdysozoa</taxon>
        <taxon>Nematoda</taxon>
        <taxon>Chromadorea</taxon>
        <taxon>Rhabditida</taxon>
        <taxon>Rhabditina</taxon>
        <taxon>Rhabditomorpha</taxon>
        <taxon>Strongyloidea</taxon>
        <taxon>Ancylostomatidae</taxon>
        <taxon>Ancylostomatinae</taxon>
        <taxon>Ancylostoma</taxon>
    </lineage>
</organism>
<keyword evidence="3" id="KW-1185">Reference proteome</keyword>
<evidence type="ECO:0000259" key="1">
    <source>
        <dbReference type="PROSITE" id="PS50280"/>
    </source>
</evidence>
<dbReference type="PANTHER" id="PTHR47250:SF3">
    <property type="entry name" value="HISTONE-LYSINE N-METHYLTRANSFERASE SET-6"/>
    <property type="match status" value="1"/>
</dbReference>
<dbReference type="SMART" id="SM00317">
    <property type="entry name" value="SET"/>
    <property type="match status" value="1"/>
</dbReference>
<evidence type="ECO:0000313" key="2">
    <source>
        <dbReference type="EMBL" id="EYC40477.1"/>
    </source>
</evidence>
<accession>A0A016WMJ1</accession>
<protein>
    <recommendedName>
        <fullName evidence="1">SET domain-containing protein</fullName>
    </recommendedName>
</protein>
<dbReference type="Gene3D" id="2.170.270.10">
    <property type="entry name" value="SET domain"/>
    <property type="match status" value="1"/>
</dbReference>
<sequence length="322" mass="36585">MNPCSLGDGRVFVNSDATFFNMLVVGCGKKCVCKGQCRNSLSSTSLPSPFKFEIFRRSDDVGFGLRTLSNIPQGCAVVQFCGEVLDQKAMSRRGAESLDYAFCLQSFEESEIYEKLALARSVKCEAFSAWRNVAYIDPTRKGNIARFISHGCFPNLVMLRYAENDLRLNRARAILFASQPILGGSELFFDYGSQYLSRAGFKCQCGTMWCDSVRKRWRSTYPTHEEIMKKSLAYFAFLERSIIEYDAKAKWYLRKTGVVRPEYGASGAEARGGAKLLSDYFTPQVHFLRIILLIEIVPHPLPDRMEIAFRVLLAMENRTRKF</sequence>
<proteinExistence type="predicted"/>
<name>A0A016WMJ1_9BILA</name>
<dbReference type="InterPro" id="IPR053105">
    <property type="entry name" value="Class_V-like_SAM-MTase"/>
</dbReference>
<dbReference type="SUPFAM" id="SSF82199">
    <property type="entry name" value="SET domain"/>
    <property type="match status" value="1"/>
</dbReference>
<reference evidence="3" key="1">
    <citation type="journal article" date="2015" name="Nat. Genet.">
        <title>The genome and transcriptome of the zoonotic hookworm Ancylostoma ceylanicum identify infection-specific gene families.</title>
        <authorList>
            <person name="Schwarz E.M."/>
            <person name="Hu Y."/>
            <person name="Antoshechkin I."/>
            <person name="Miller M.M."/>
            <person name="Sternberg P.W."/>
            <person name="Aroian R.V."/>
        </authorList>
    </citation>
    <scope>NUCLEOTIDE SEQUENCE</scope>
    <source>
        <strain evidence="3">HY135</strain>
    </source>
</reference>
<dbReference type="InterPro" id="IPR001214">
    <property type="entry name" value="SET_dom"/>
</dbReference>